<organism evidence="2 3">
    <name type="scientific">Trichonephila clavipes</name>
    <name type="common">Golden silk orbweaver</name>
    <name type="synonym">Nephila clavipes</name>
    <dbReference type="NCBI Taxonomy" id="2585209"/>
    <lineage>
        <taxon>Eukaryota</taxon>
        <taxon>Metazoa</taxon>
        <taxon>Ecdysozoa</taxon>
        <taxon>Arthropoda</taxon>
        <taxon>Chelicerata</taxon>
        <taxon>Arachnida</taxon>
        <taxon>Araneae</taxon>
        <taxon>Araneomorphae</taxon>
        <taxon>Entelegynae</taxon>
        <taxon>Araneoidea</taxon>
        <taxon>Nephilidae</taxon>
        <taxon>Trichonephila</taxon>
    </lineage>
</organism>
<reference evidence="2" key="1">
    <citation type="submission" date="2020-08" db="EMBL/GenBank/DDBJ databases">
        <title>Multicomponent nature underlies the extraordinary mechanical properties of spider dragline silk.</title>
        <authorList>
            <person name="Kono N."/>
            <person name="Nakamura H."/>
            <person name="Mori M."/>
            <person name="Yoshida Y."/>
            <person name="Ohtoshi R."/>
            <person name="Malay A.D."/>
            <person name="Moran D.A.P."/>
            <person name="Tomita M."/>
            <person name="Numata K."/>
            <person name="Arakawa K."/>
        </authorList>
    </citation>
    <scope>NUCLEOTIDE SEQUENCE</scope>
</reference>
<protein>
    <submittedName>
        <fullName evidence="2">Histone-lysine N-methyltransferase SETMAR</fullName>
    </submittedName>
</protein>
<dbReference type="Proteomes" id="UP000887159">
    <property type="component" value="Unassembled WGS sequence"/>
</dbReference>
<dbReference type="GO" id="GO:0042800">
    <property type="term" value="F:histone H3K4 methyltransferase activity"/>
    <property type="evidence" value="ECO:0007669"/>
    <property type="project" value="TreeGrafter"/>
</dbReference>
<dbReference type="InterPro" id="IPR052709">
    <property type="entry name" value="Transposase-MT_Hybrid"/>
</dbReference>
<dbReference type="GO" id="GO:0000014">
    <property type="term" value="F:single-stranded DNA endodeoxyribonuclease activity"/>
    <property type="evidence" value="ECO:0007669"/>
    <property type="project" value="TreeGrafter"/>
</dbReference>
<dbReference type="GO" id="GO:0035861">
    <property type="term" value="C:site of double-strand break"/>
    <property type="evidence" value="ECO:0007669"/>
    <property type="project" value="TreeGrafter"/>
</dbReference>
<dbReference type="GO" id="GO:0015074">
    <property type="term" value="P:DNA integration"/>
    <property type="evidence" value="ECO:0007669"/>
    <property type="project" value="TreeGrafter"/>
</dbReference>
<feature type="domain" description="Mos1 transposase HTH" evidence="1">
    <location>
        <begin position="5"/>
        <end position="53"/>
    </location>
</feature>
<dbReference type="InterPro" id="IPR036397">
    <property type="entry name" value="RNaseH_sf"/>
</dbReference>
<dbReference type="Gene3D" id="1.10.10.1450">
    <property type="match status" value="1"/>
</dbReference>
<sequence length="236" mass="27587">MEVNKEKIWYILQFFFDKGENANQVAEIVGGVYGIDTVTANYVQFWFRRFRSGIFDVKDAPRTGRPIVENVTKITEIFEVDRLVSNSRIVQELRIDYKTVLNHLRQVGFKKKLDVWVTATPINTKIMRDRILICEASAKRKEIDPFLKRMLDRLTLAIDQKLPEFGNRKGVVFHQDNGRPHMSVVTHHKLWKLGWEVLMHPPYSPDLAPSDYHLFPALQNFLSDKKLGSKENCENR</sequence>
<comment type="caution">
    <text evidence="2">The sequence shown here is derived from an EMBL/GenBank/DDBJ whole genome shotgun (WGS) entry which is preliminary data.</text>
</comment>
<accession>A0A8X6VB46</accession>
<dbReference type="GO" id="GO:0000729">
    <property type="term" value="P:DNA double-strand break processing"/>
    <property type="evidence" value="ECO:0007669"/>
    <property type="project" value="TreeGrafter"/>
</dbReference>
<evidence type="ECO:0000313" key="3">
    <source>
        <dbReference type="Proteomes" id="UP000887159"/>
    </source>
</evidence>
<dbReference type="GO" id="GO:0005634">
    <property type="term" value="C:nucleus"/>
    <property type="evidence" value="ECO:0007669"/>
    <property type="project" value="TreeGrafter"/>
</dbReference>
<dbReference type="GO" id="GO:0006303">
    <property type="term" value="P:double-strand break repair via nonhomologous end joining"/>
    <property type="evidence" value="ECO:0007669"/>
    <property type="project" value="TreeGrafter"/>
</dbReference>
<evidence type="ECO:0000313" key="2">
    <source>
        <dbReference type="EMBL" id="GFX99674.1"/>
    </source>
</evidence>
<dbReference type="InterPro" id="IPR041426">
    <property type="entry name" value="Mos1_HTH"/>
</dbReference>
<dbReference type="GO" id="GO:0003697">
    <property type="term" value="F:single-stranded DNA binding"/>
    <property type="evidence" value="ECO:0007669"/>
    <property type="project" value="TreeGrafter"/>
</dbReference>
<dbReference type="EMBL" id="BMAU01021214">
    <property type="protein sequence ID" value="GFX99674.1"/>
    <property type="molecule type" value="Genomic_DNA"/>
</dbReference>
<keyword evidence="3" id="KW-1185">Reference proteome</keyword>
<evidence type="ECO:0000259" key="1">
    <source>
        <dbReference type="Pfam" id="PF17906"/>
    </source>
</evidence>
<dbReference type="GO" id="GO:0044774">
    <property type="term" value="P:mitotic DNA integrity checkpoint signaling"/>
    <property type="evidence" value="ECO:0007669"/>
    <property type="project" value="TreeGrafter"/>
</dbReference>
<dbReference type="GO" id="GO:0031297">
    <property type="term" value="P:replication fork processing"/>
    <property type="evidence" value="ECO:0007669"/>
    <property type="project" value="TreeGrafter"/>
</dbReference>
<dbReference type="GO" id="GO:0003690">
    <property type="term" value="F:double-stranded DNA binding"/>
    <property type="evidence" value="ECO:0007669"/>
    <property type="project" value="TreeGrafter"/>
</dbReference>
<dbReference type="AlphaFoldDB" id="A0A8X6VB46"/>
<dbReference type="GO" id="GO:0044547">
    <property type="term" value="F:DNA topoisomerase binding"/>
    <property type="evidence" value="ECO:0007669"/>
    <property type="project" value="TreeGrafter"/>
</dbReference>
<dbReference type="Gene3D" id="3.30.420.10">
    <property type="entry name" value="Ribonuclease H-like superfamily/Ribonuclease H"/>
    <property type="match status" value="1"/>
</dbReference>
<dbReference type="PANTHER" id="PTHR46060:SF2">
    <property type="entry name" value="HISTONE-LYSINE N-METHYLTRANSFERASE SETMAR"/>
    <property type="match status" value="1"/>
</dbReference>
<dbReference type="GO" id="GO:0000793">
    <property type="term" value="C:condensed chromosome"/>
    <property type="evidence" value="ECO:0007669"/>
    <property type="project" value="TreeGrafter"/>
</dbReference>
<name>A0A8X6VB46_TRICX</name>
<proteinExistence type="predicted"/>
<dbReference type="Pfam" id="PF17906">
    <property type="entry name" value="HTH_48"/>
    <property type="match status" value="1"/>
</dbReference>
<gene>
    <name evidence="2" type="primary">SETMAR</name>
    <name evidence="2" type="ORF">TNCV_3053311</name>
</gene>
<dbReference type="GO" id="GO:0046975">
    <property type="term" value="F:histone H3K36 methyltransferase activity"/>
    <property type="evidence" value="ECO:0007669"/>
    <property type="project" value="TreeGrafter"/>
</dbReference>
<dbReference type="PANTHER" id="PTHR46060">
    <property type="entry name" value="MARINER MOS1 TRANSPOSASE-LIKE PROTEIN"/>
    <property type="match status" value="1"/>
</dbReference>